<reference evidence="2 3" key="1">
    <citation type="journal article" date="2014" name="Genome Announc.">
        <title>Draft Genome Sequence of the Haloacid-Degrading Burkholderia caribensis Strain MBA4.</title>
        <authorList>
            <person name="Pan Y."/>
            <person name="Kong K.F."/>
            <person name="Tsang J.S."/>
        </authorList>
    </citation>
    <scope>NUCLEOTIDE SEQUENCE [LARGE SCALE GENOMIC DNA]</scope>
    <source>
        <strain evidence="2 3">MBA4</strain>
    </source>
</reference>
<dbReference type="Proteomes" id="UP000019146">
    <property type="component" value="Chromosome 2"/>
</dbReference>
<dbReference type="GO" id="GO:0019825">
    <property type="term" value="F:oxygen binding"/>
    <property type="evidence" value="ECO:0007669"/>
    <property type="project" value="InterPro"/>
</dbReference>
<dbReference type="InterPro" id="IPR050706">
    <property type="entry name" value="Cyclic-di-GMP_PDE-like"/>
</dbReference>
<name>A0A0P0RJN6_9BURK</name>
<dbReference type="Pfam" id="PF00563">
    <property type="entry name" value="EAL"/>
    <property type="match status" value="1"/>
</dbReference>
<dbReference type="GeneID" id="69972569"/>
<dbReference type="InterPro" id="IPR003018">
    <property type="entry name" value="GAF"/>
</dbReference>
<evidence type="ECO:0000313" key="2">
    <source>
        <dbReference type="EMBL" id="ALL68931.1"/>
    </source>
</evidence>
<proteinExistence type="predicted"/>
<dbReference type="SUPFAM" id="SSF55781">
    <property type="entry name" value="GAF domain-like"/>
    <property type="match status" value="1"/>
</dbReference>
<dbReference type="SMART" id="SM00052">
    <property type="entry name" value="EAL"/>
    <property type="match status" value="1"/>
</dbReference>
<dbReference type="InterPro" id="IPR012292">
    <property type="entry name" value="Globin/Proto"/>
</dbReference>
<evidence type="ECO:0000313" key="3">
    <source>
        <dbReference type="Proteomes" id="UP000019146"/>
    </source>
</evidence>
<dbReference type="PANTHER" id="PTHR33121">
    <property type="entry name" value="CYCLIC DI-GMP PHOSPHODIESTERASE PDEF"/>
    <property type="match status" value="1"/>
</dbReference>
<dbReference type="GO" id="GO:0071111">
    <property type="term" value="F:cyclic-guanylate-specific phosphodiesterase activity"/>
    <property type="evidence" value="ECO:0007669"/>
    <property type="project" value="InterPro"/>
</dbReference>
<accession>A0A0P0RJN6</accession>
<dbReference type="GO" id="GO:0020037">
    <property type="term" value="F:heme binding"/>
    <property type="evidence" value="ECO:0007669"/>
    <property type="project" value="InterPro"/>
</dbReference>
<dbReference type="PANTHER" id="PTHR33121:SF79">
    <property type="entry name" value="CYCLIC DI-GMP PHOSPHODIESTERASE PDED-RELATED"/>
    <property type="match status" value="1"/>
</dbReference>
<dbReference type="AlphaFoldDB" id="A0A0P0RJN6"/>
<dbReference type="Pfam" id="PF13185">
    <property type="entry name" value="GAF_2"/>
    <property type="match status" value="1"/>
</dbReference>
<feature type="domain" description="EAL" evidence="1">
    <location>
        <begin position="345"/>
        <end position="596"/>
    </location>
</feature>
<dbReference type="InterPro" id="IPR001633">
    <property type="entry name" value="EAL_dom"/>
</dbReference>
<organism evidence="2 3">
    <name type="scientific">Paraburkholderia caribensis MBA4</name>
    <dbReference type="NCBI Taxonomy" id="1323664"/>
    <lineage>
        <taxon>Bacteria</taxon>
        <taxon>Pseudomonadati</taxon>
        <taxon>Pseudomonadota</taxon>
        <taxon>Betaproteobacteria</taxon>
        <taxon>Burkholderiales</taxon>
        <taxon>Burkholderiaceae</taxon>
        <taxon>Paraburkholderia</taxon>
    </lineage>
</organism>
<dbReference type="CDD" id="cd01948">
    <property type="entry name" value="EAL"/>
    <property type="match status" value="1"/>
</dbReference>
<dbReference type="InterPro" id="IPR009050">
    <property type="entry name" value="Globin-like_sf"/>
</dbReference>
<dbReference type="InterPro" id="IPR035919">
    <property type="entry name" value="EAL_sf"/>
</dbReference>
<dbReference type="InterPro" id="IPR029016">
    <property type="entry name" value="GAF-like_dom_sf"/>
</dbReference>
<dbReference type="KEGG" id="bcai:K788_0000067"/>
<dbReference type="EMBL" id="CP012747">
    <property type="protein sequence ID" value="ALL68931.1"/>
    <property type="molecule type" value="Genomic_DNA"/>
</dbReference>
<dbReference type="Gene3D" id="3.30.450.40">
    <property type="match status" value="1"/>
</dbReference>
<dbReference type="SUPFAM" id="SSF46458">
    <property type="entry name" value="Globin-like"/>
    <property type="match status" value="1"/>
</dbReference>
<gene>
    <name evidence="2" type="ORF">K788_0000067</name>
</gene>
<dbReference type="Gene3D" id="3.20.20.450">
    <property type="entry name" value="EAL domain"/>
    <property type="match status" value="1"/>
</dbReference>
<protein>
    <submittedName>
        <fullName evidence="2">Diguanylate cyclase/phosphodiesterase with PAS/PAC sensor</fullName>
    </submittedName>
</protein>
<dbReference type="RefSeq" id="WP_051453991.1">
    <property type="nucleotide sequence ID" value="NZ_CP012747.1"/>
</dbReference>
<evidence type="ECO:0000259" key="1">
    <source>
        <dbReference type="PROSITE" id="PS50883"/>
    </source>
</evidence>
<sequence length="684" mass="75422">MRNRLASQPAEACQVNEEFQLYGEAHRSALESFGVALSEAAPRVVKRFYARLGSLTESRRILERLSEAELAHLEAQQIRNVIGLARGDLTADEHREMALRIGRIHATLGLDHKNLVYSRAIFERAIYSEVNTELHAEALTVLNQRFARDLAIQTEVYKEVQSARSELLLSIVRITSEADSYAHLMDGVVGAIGQLKEVAGCTAGRPDADGSFRWEVVGGTQLLDYFQHIEADGLSISTQSDHPLGQGPIGCAFRSGETNRSINTSTDLRVAPWRDHLIEHGFRSVVAIPLSRIGETPQAVLCLYSALPGGFSGADQQDFIALVQMLLGLALTRIEHAEGGTHTVPFLVRQRWSELLRSDGLQMHYQPILNLKTREVEKVEALARLDDGSRLLAPGQFLPTFSRDDLLELFVRGLEQALSQRNSWLREGVDLSISVNLPPCGLSDGRYLEATRQVLARHACDPAALTLEVLETEEVQAAQSSQGILRYKELGVMLAQDDLGSGHSSLNRLRVMPFDCIKIDREIVRLDGNDNSDILRFVYQLTRLAHSLGKTVVVEGVEDEGMIDALVVLGADLIQGYGIARPMPAGQVAGWMKNNTALSRAEPPVSRLGKLARLLIWEETQHLNSEVRNATSACLFPDSSIALDCILPSLSRSPAKHALLEAVAQYGVDSERYQSARRSLVAEI</sequence>
<dbReference type="PROSITE" id="PS50883">
    <property type="entry name" value="EAL"/>
    <property type="match status" value="1"/>
</dbReference>
<dbReference type="SUPFAM" id="SSF141868">
    <property type="entry name" value="EAL domain-like"/>
    <property type="match status" value="1"/>
</dbReference>
<dbReference type="Gene3D" id="1.10.490.10">
    <property type="entry name" value="Globins"/>
    <property type="match status" value="1"/>
</dbReference>